<protein>
    <submittedName>
        <fullName evidence="2">Uncharacterized protein</fullName>
    </submittedName>
</protein>
<reference evidence="2" key="2">
    <citation type="submission" date="2015-03" db="EMBL/GenBank/DDBJ databases">
        <authorList>
            <person name="Chow C.-E.T."/>
            <person name="Winget D.M."/>
            <person name="White R.A.III."/>
            <person name="Hallam S.J."/>
            <person name="Suttle C.A."/>
        </authorList>
    </citation>
    <scope>NUCLEOTIDE SEQUENCE</scope>
    <source>
        <strain evidence="2">Oxic1_1</strain>
    </source>
</reference>
<accession>A0A0F7L9C7</accession>
<feature type="region of interest" description="Disordered" evidence="1">
    <location>
        <begin position="1"/>
        <end position="86"/>
    </location>
</feature>
<sequence>MSGSEGPGSPGSAASVEDEGIGSSVGGTGVDGDGTGTEGGFGVGGVAGMDLGGENAGFSAAANEGHNPGVAASQNDGPQGFDSGDDAISVAQQDAVAAMDDGLGTTPAPVEGIFGGKSSFFNPTPVSAAATVLGQGLGFAVVGLAALGLEALGAEPAPGTSSDPQGNPGNEADDFGGPPSGEGGDPGIRVDASGGAASGAGPTSIQSEARTPIVAQTLPVVQPLFSAPISSSLSVTAPTSPAGPAGLAQSQIVAEQEAKQKGAAALKEILDGDPEKKGFESTIISIGSNTISDASLFTSRLFPKSRQIGAA</sequence>
<name>A0A0F7L9C7_9VIRU</name>
<dbReference type="EMBL" id="KR029596">
    <property type="protein sequence ID" value="AKH47686.1"/>
    <property type="molecule type" value="Genomic_DNA"/>
</dbReference>
<evidence type="ECO:0000313" key="2">
    <source>
        <dbReference type="EMBL" id="AKH47686.1"/>
    </source>
</evidence>
<organism evidence="2">
    <name type="scientific">uncultured marine virus</name>
    <dbReference type="NCBI Taxonomy" id="186617"/>
    <lineage>
        <taxon>Viruses</taxon>
        <taxon>environmental samples</taxon>
    </lineage>
</organism>
<feature type="compositionally biased region" description="Low complexity" evidence="1">
    <location>
        <begin position="192"/>
        <end position="201"/>
    </location>
</feature>
<feature type="compositionally biased region" description="Gly residues" evidence="1">
    <location>
        <begin position="23"/>
        <end position="55"/>
    </location>
</feature>
<evidence type="ECO:0000256" key="1">
    <source>
        <dbReference type="SAM" id="MobiDB-lite"/>
    </source>
</evidence>
<feature type="region of interest" description="Disordered" evidence="1">
    <location>
        <begin position="155"/>
        <end position="206"/>
    </location>
</feature>
<reference evidence="2" key="1">
    <citation type="journal article" date="2015" name="Front. Microbiol.">
        <title>Combining genomic sequencing methods to explore viral diversity and reveal potential virus-host interactions.</title>
        <authorList>
            <person name="Chow C.E."/>
            <person name="Winget D.M."/>
            <person name="White R.A.III."/>
            <person name="Hallam S.J."/>
            <person name="Suttle C.A."/>
        </authorList>
    </citation>
    <scope>NUCLEOTIDE SEQUENCE</scope>
    <source>
        <strain evidence="2">Oxic1_1</strain>
    </source>
</reference>
<proteinExistence type="predicted"/>